<dbReference type="AlphaFoldDB" id="A0A3S5CVN8"/>
<feature type="compositionally biased region" description="Basic and acidic residues" evidence="1">
    <location>
        <begin position="406"/>
        <end position="419"/>
    </location>
</feature>
<feature type="compositionally biased region" description="Basic and acidic residues" evidence="1">
    <location>
        <begin position="372"/>
        <end position="382"/>
    </location>
</feature>
<reference evidence="2 3" key="1">
    <citation type="submission" date="2018-04" db="EMBL/GenBank/DDBJ databases">
        <authorList>
            <person name="Huttner S."/>
            <person name="Dainat J."/>
        </authorList>
    </citation>
    <scope>NUCLEOTIDE SEQUENCE [LARGE SCALE GENOMIC DNA]</scope>
</reference>
<gene>
    <name evidence="2" type="ORF">TT172_LOCUS587</name>
</gene>
<dbReference type="SUPFAM" id="SSF54427">
    <property type="entry name" value="NTF2-like"/>
    <property type="match status" value="1"/>
</dbReference>
<protein>
    <submittedName>
        <fullName evidence="2">327e55d2-5c76-4532-b417-e0f753a00285</fullName>
    </submittedName>
</protein>
<accession>A0A3S5CVN8</accession>
<feature type="region of interest" description="Disordered" evidence="1">
    <location>
        <begin position="294"/>
        <end position="326"/>
    </location>
</feature>
<dbReference type="InterPro" id="IPR032710">
    <property type="entry name" value="NTF2-like_dom_sf"/>
</dbReference>
<dbReference type="Proteomes" id="UP000289323">
    <property type="component" value="Unassembled WGS sequence"/>
</dbReference>
<feature type="region of interest" description="Disordered" evidence="1">
    <location>
        <begin position="355"/>
        <end position="560"/>
    </location>
</feature>
<evidence type="ECO:0000313" key="3">
    <source>
        <dbReference type="Proteomes" id="UP000289323"/>
    </source>
</evidence>
<evidence type="ECO:0000313" key="2">
    <source>
        <dbReference type="EMBL" id="SPQ18168.1"/>
    </source>
</evidence>
<feature type="region of interest" description="Disordered" evidence="1">
    <location>
        <begin position="208"/>
        <end position="261"/>
    </location>
</feature>
<name>A0A3S5CVN8_9PEZI</name>
<dbReference type="Gene3D" id="3.10.450.50">
    <property type="match status" value="1"/>
</dbReference>
<evidence type="ECO:0000256" key="1">
    <source>
        <dbReference type="SAM" id="MobiDB-lite"/>
    </source>
</evidence>
<feature type="region of interest" description="Disordered" evidence="1">
    <location>
        <begin position="163"/>
        <end position="184"/>
    </location>
</feature>
<organism evidence="2 3">
    <name type="scientific">Thermothielavioides terrestris</name>
    <dbReference type="NCBI Taxonomy" id="2587410"/>
    <lineage>
        <taxon>Eukaryota</taxon>
        <taxon>Fungi</taxon>
        <taxon>Dikarya</taxon>
        <taxon>Ascomycota</taxon>
        <taxon>Pezizomycotina</taxon>
        <taxon>Sordariomycetes</taxon>
        <taxon>Sordariomycetidae</taxon>
        <taxon>Sordariales</taxon>
        <taxon>Chaetomiaceae</taxon>
        <taxon>Thermothielavioides</taxon>
    </lineage>
</organism>
<feature type="compositionally biased region" description="Basic and acidic residues" evidence="1">
    <location>
        <begin position="315"/>
        <end position="324"/>
    </location>
</feature>
<sequence length="560" mass="60973">MALQAAYKQFLAAPSSSALAENASLHYVTTTSSFAGATEIIKHLASVRNKIKKQKEDALFAVEDQHALAIELDTTLEFVSSGGPYLPGLDDNFLADRTVHLAVTHVVTFNGEGKITAIRQSWDQGALLKQVEVIGRTGQNWPIRDSKAQISLIAKCVAGDGTGVAPTEALPTRSRSSTNAMRDPHASLDLFAPRDELGSIPSAVVSPYAGRRPRQRSFTEILGDEPVEEPGSPSNGRERSQSPSKAVAPKVGAGKNFQPMRLFDMDENDLAAETHEPKPSTERLMRVDPKKYQHFDFDDGSETPAAAAAPAPKPAPDRKSKHESNWSFEDFVTPVKPVASRGIHRARDVRHWGADNEVLENTPAPRPAVSKPRRDAEAHFELVDDGPESEGPRHAGRPPRGAQHNEGLHLYDNRLHVEEGTVPSPEPPALGNITNLKDRGRDFEAHFNFTDESPHHAGANDPPPKVSEDRKKAVRMMESNWAPYDESPASRKENDDPNHHPKRAADDHRGIAIAGDGMGGKKGSTRGWLVGDADDADQLPAPARKGGRGPPAKSDNFWDF</sequence>
<feature type="compositionally biased region" description="Basic and acidic residues" evidence="1">
    <location>
        <begin position="436"/>
        <end position="445"/>
    </location>
</feature>
<dbReference type="EMBL" id="OUUZ01000001">
    <property type="protein sequence ID" value="SPQ18168.1"/>
    <property type="molecule type" value="Genomic_DNA"/>
</dbReference>
<feature type="compositionally biased region" description="Basic and acidic residues" evidence="1">
    <location>
        <begin position="488"/>
        <end position="510"/>
    </location>
</feature>
<proteinExistence type="predicted"/>